<evidence type="ECO:0000256" key="1">
    <source>
        <dbReference type="SAM" id="MobiDB-lite"/>
    </source>
</evidence>
<feature type="region of interest" description="Disordered" evidence="1">
    <location>
        <begin position="1"/>
        <end position="21"/>
    </location>
</feature>
<sequence length="182" mass="20827">MILHDNGEVENENDSNSDKMPELEDIGVEYTVDGEILFAMHALHAQIKELEDVSSDEMSSRLPHILNIPHQLRFVPEAVIPKRRTYKSSPDEANELQIYQVKANKSCRFIFESGDWVWVHMRTESDRYPFDAGSDSRSNPFEEEGDDAIHASYGPLLHWTQAKDHIGRILGSSGRLEHQNKP</sequence>
<gene>
    <name evidence="2" type="ORF">Adt_11404</name>
</gene>
<organism evidence="2 3">
    <name type="scientific">Abeliophyllum distichum</name>
    <dbReference type="NCBI Taxonomy" id="126358"/>
    <lineage>
        <taxon>Eukaryota</taxon>
        <taxon>Viridiplantae</taxon>
        <taxon>Streptophyta</taxon>
        <taxon>Embryophyta</taxon>
        <taxon>Tracheophyta</taxon>
        <taxon>Spermatophyta</taxon>
        <taxon>Magnoliopsida</taxon>
        <taxon>eudicotyledons</taxon>
        <taxon>Gunneridae</taxon>
        <taxon>Pentapetalae</taxon>
        <taxon>asterids</taxon>
        <taxon>lamiids</taxon>
        <taxon>Lamiales</taxon>
        <taxon>Oleaceae</taxon>
        <taxon>Forsythieae</taxon>
        <taxon>Abeliophyllum</taxon>
    </lineage>
</organism>
<evidence type="ECO:0000313" key="3">
    <source>
        <dbReference type="Proteomes" id="UP001604336"/>
    </source>
</evidence>
<accession>A0ABD1UMR6</accession>
<keyword evidence="3" id="KW-1185">Reference proteome</keyword>
<dbReference type="EMBL" id="JBFOLK010000003">
    <property type="protein sequence ID" value="KAL2526350.1"/>
    <property type="molecule type" value="Genomic_DNA"/>
</dbReference>
<comment type="caution">
    <text evidence="2">The sequence shown here is derived from an EMBL/GenBank/DDBJ whole genome shotgun (WGS) entry which is preliminary data.</text>
</comment>
<reference evidence="3" key="1">
    <citation type="submission" date="2024-07" db="EMBL/GenBank/DDBJ databases">
        <title>Two chromosome-level genome assemblies of Korean endemic species Abeliophyllum distichum and Forsythia ovata (Oleaceae).</title>
        <authorList>
            <person name="Jang H."/>
        </authorList>
    </citation>
    <scope>NUCLEOTIDE SEQUENCE [LARGE SCALE GENOMIC DNA]</scope>
</reference>
<evidence type="ECO:0000313" key="2">
    <source>
        <dbReference type="EMBL" id="KAL2526350.1"/>
    </source>
</evidence>
<proteinExistence type="predicted"/>
<name>A0ABD1UMR6_9LAMI</name>
<dbReference type="AlphaFoldDB" id="A0ABD1UMR6"/>
<protein>
    <submittedName>
        <fullName evidence="2">CCHC-type domain-containing protein</fullName>
    </submittedName>
</protein>
<dbReference type="Proteomes" id="UP001604336">
    <property type="component" value="Unassembled WGS sequence"/>
</dbReference>